<feature type="transmembrane region" description="Helical" evidence="1">
    <location>
        <begin position="49"/>
        <end position="74"/>
    </location>
</feature>
<keyword evidence="3" id="KW-1185">Reference proteome</keyword>
<organism evidence="2 3">
    <name type="scientific">Bernardetia litoralis (strain ATCC 23117 / DSM 6794 / NBRC 15988 / NCIMB 1366 / Fx l1 / Sio-4)</name>
    <name type="common">Flexibacter litoralis</name>
    <dbReference type="NCBI Taxonomy" id="880071"/>
    <lineage>
        <taxon>Bacteria</taxon>
        <taxon>Pseudomonadati</taxon>
        <taxon>Bacteroidota</taxon>
        <taxon>Cytophagia</taxon>
        <taxon>Cytophagales</taxon>
        <taxon>Bernardetiaceae</taxon>
        <taxon>Bernardetia</taxon>
    </lineage>
</organism>
<dbReference type="KEGG" id="fli:Fleli_3908"/>
<dbReference type="AlphaFoldDB" id="I4AQH6"/>
<dbReference type="HOGENOM" id="CLU_1530362_0_0_10"/>
<dbReference type="RefSeq" id="WP_014799634.1">
    <property type="nucleotide sequence ID" value="NC_018018.1"/>
</dbReference>
<dbReference type="EMBL" id="CP003345">
    <property type="protein sequence ID" value="AFM06211.1"/>
    <property type="molecule type" value="Genomic_DNA"/>
</dbReference>
<name>I4AQH6_BERLS</name>
<dbReference type="Proteomes" id="UP000006054">
    <property type="component" value="Chromosome"/>
</dbReference>
<evidence type="ECO:0000256" key="1">
    <source>
        <dbReference type="SAM" id="Phobius"/>
    </source>
</evidence>
<proteinExistence type="predicted"/>
<feature type="transmembrane region" description="Helical" evidence="1">
    <location>
        <begin position="7"/>
        <end position="29"/>
    </location>
</feature>
<sequence length="175" mass="19866">MIKFIKFIWMFSMVAVMGVLLYENVILQPPVTIKIDDIGGVFSLSKNSFFYLFLAVIVVLNGMLLILGTVVPTLPEQFLPIPKRKFWAKNQATRQLLLKNFKLWTKGIGIFINLFIMVYLVSIQIDNGATPKFIFNASILSTVISGLLVAWLILFFAWFGINKTAAEKVRVESQK</sequence>
<keyword evidence="1" id="KW-1133">Transmembrane helix</keyword>
<keyword evidence="1" id="KW-0472">Membrane</keyword>
<keyword evidence="1" id="KW-0812">Transmembrane</keyword>
<gene>
    <name evidence="2" type="ordered locus">Fleli_3908</name>
</gene>
<evidence type="ECO:0000313" key="2">
    <source>
        <dbReference type="EMBL" id="AFM06211.1"/>
    </source>
</evidence>
<feature type="transmembrane region" description="Helical" evidence="1">
    <location>
        <begin position="103"/>
        <end position="121"/>
    </location>
</feature>
<protein>
    <submittedName>
        <fullName evidence="2">Uncharacterized protein</fullName>
    </submittedName>
</protein>
<feature type="transmembrane region" description="Helical" evidence="1">
    <location>
        <begin position="133"/>
        <end position="161"/>
    </location>
</feature>
<evidence type="ECO:0000313" key="3">
    <source>
        <dbReference type="Proteomes" id="UP000006054"/>
    </source>
</evidence>
<dbReference type="OrthoDB" id="982768at2"/>
<reference evidence="3" key="1">
    <citation type="submission" date="2012-06" db="EMBL/GenBank/DDBJ databases">
        <title>The complete genome of Flexibacter litoralis DSM 6794.</title>
        <authorList>
            <person name="Lucas S."/>
            <person name="Copeland A."/>
            <person name="Lapidus A."/>
            <person name="Glavina del Rio T."/>
            <person name="Dalin E."/>
            <person name="Tice H."/>
            <person name="Bruce D."/>
            <person name="Goodwin L."/>
            <person name="Pitluck S."/>
            <person name="Peters L."/>
            <person name="Ovchinnikova G."/>
            <person name="Lu M."/>
            <person name="Kyrpides N."/>
            <person name="Mavromatis K."/>
            <person name="Ivanova N."/>
            <person name="Brettin T."/>
            <person name="Detter J.C."/>
            <person name="Han C."/>
            <person name="Larimer F."/>
            <person name="Land M."/>
            <person name="Hauser L."/>
            <person name="Markowitz V."/>
            <person name="Cheng J.-F."/>
            <person name="Hugenholtz P."/>
            <person name="Woyke T."/>
            <person name="Wu D."/>
            <person name="Spring S."/>
            <person name="Lang E."/>
            <person name="Kopitz M."/>
            <person name="Brambilla E."/>
            <person name="Klenk H.-P."/>
            <person name="Eisen J.A."/>
        </authorList>
    </citation>
    <scope>NUCLEOTIDE SEQUENCE [LARGE SCALE GENOMIC DNA]</scope>
    <source>
        <strain evidence="3">ATCC 23117 / DSM 6794 / NBRC 15988 / NCIMB 1366 / Sio-4</strain>
    </source>
</reference>
<accession>I4AQH6</accession>